<evidence type="ECO:0000256" key="1">
    <source>
        <dbReference type="ARBA" id="ARBA00022527"/>
    </source>
</evidence>
<dbReference type="FunFam" id="3.30.200.20:FF:000354">
    <property type="entry name" value="AGC/YANK protein kinase"/>
    <property type="match status" value="1"/>
</dbReference>
<accession>A0A507EBV0</accession>
<dbReference type="Gene3D" id="1.10.510.10">
    <property type="entry name" value="Transferase(Phosphotransferase) domain 1"/>
    <property type="match status" value="1"/>
</dbReference>
<dbReference type="GO" id="GO:0005524">
    <property type="term" value="F:ATP binding"/>
    <property type="evidence" value="ECO:0007669"/>
    <property type="project" value="UniProtKB-UniRule"/>
</dbReference>
<sequence length="567" mass="63679">MGACCGKEEELVADFSEKAHPSLKSSNTVQLSHFELVRQIGKGAFGKVKIVKHKNTKHEYALKYISKQLCIEKRAITSIIQERDMLEDINCPFVCNLRYAFQDDEYLFMVIDLKGGGDLRFLIGKFGCLKEEVVKFMVAEIALGLMYLHSKRVVHKDIKPENVLLDERGHACLTDFNLAAYYSESKMMFRSAGTLVYMAPEIFAKTGYTFTIDWWSLGVMVYELAYGRRPFRGKNDDEVRYNIANSRIKYNEDPKLTISKECNDIIGGFLNRKLPERLGSKEMGGESKILEHDWFKGYEWEVMKTGGGKPLYVPDAKGNFDMAFEIEEALYEDKPLKATRRKTDADGKSLSKISLNNPDENQRFDKEFRDYDFTKPIPAEKPAPKEQTAVVAVATGSDPGSKNSLSSSLPSTASLYRKAEDYDARSEYIVFDADDFSIRSCKSSRMDLDKIDEPLPDLPKDLRSLKNSKVDLDKVDSVEVIPGIPERKPSYASGFRVATTDDNFVAPEVPAVKLDAEVGNKAENPTNNENGTKEENAVAGIVVPTAEADPKMQEPALPEKTETTPAL</sequence>
<keyword evidence="5 6" id="KW-0067">ATP-binding</keyword>
<evidence type="ECO:0000259" key="8">
    <source>
        <dbReference type="PROSITE" id="PS50011"/>
    </source>
</evidence>
<dbReference type="EMBL" id="QEAP01000663">
    <property type="protein sequence ID" value="TPX61559.1"/>
    <property type="molecule type" value="Genomic_DNA"/>
</dbReference>
<dbReference type="GO" id="GO:0001664">
    <property type="term" value="F:G protein-coupled receptor binding"/>
    <property type="evidence" value="ECO:0007669"/>
    <property type="project" value="TreeGrafter"/>
</dbReference>
<dbReference type="InterPro" id="IPR017441">
    <property type="entry name" value="Protein_kinase_ATP_BS"/>
</dbReference>
<evidence type="ECO:0000256" key="6">
    <source>
        <dbReference type="PROSITE-ProRule" id="PRU10141"/>
    </source>
</evidence>
<dbReference type="Gene3D" id="3.30.200.20">
    <property type="entry name" value="Phosphorylase Kinase, domain 1"/>
    <property type="match status" value="1"/>
</dbReference>
<dbReference type="STRING" id="246404.A0A507EBV0"/>
<dbReference type="PROSITE" id="PS00108">
    <property type="entry name" value="PROTEIN_KINASE_ST"/>
    <property type="match status" value="1"/>
</dbReference>
<evidence type="ECO:0000313" key="10">
    <source>
        <dbReference type="Proteomes" id="UP000320333"/>
    </source>
</evidence>
<dbReference type="PANTHER" id="PTHR24355">
    <property type="entry name" value="G PROTEIN-COUPLED RECEPTOR KINASE/RIBOSOMAL PROTEIN S6 KINASE"/>
    <property type="match status" value="1"/>
</dbReference>
<comment type="caution">
    <text evidence="9">The sequence shown here is derived from an EMBL/GenBank/DDBJ whole genome shotgun (WGS) entry which is preliminary data.</text>
</comment>
<keyword evidence="3 6" id="KW-0547">Nucleotide-binding</keyword>
<dbReference type="Pfam" id="PF00069">
    <property type="entry name" value="Pkinase"/>
    <property type="match status" value="1"/>
</dbReference>
<dbReference type="SUPFAM" id="SSF56112">
    <property type="entry name" value="Protein kinase-like (PK-like)"/>
    <property type="match status" value="1"/>
</dbReference>
<feature type="compositionally biased region" description="Basic and acidic residues" evidence="7">
    <location>
        <begin position="548"/>
        <end position="567"/>
    </location>
</feature>
<evidence type="ECO:0000256" key="5">
    <source>
        <dbReference type="ARBA" id="ARBA00022840"/>
    </source>
</evidence>
<keyword evidence="2" id="KW-0808">Transferase</keyword>
<evidence type="ECO:0000313" key="9">
    <source>
        <dbReference type="EMBL" id="TPX61559.1"/>
    </source>
</evidence>
<dbReference type="PROSITE" id="PS00107">
    <property type="entry name" value="PROTEIN_KINASE_ATP"/>
    <property type="match status" value="1"/>
</dbReference>
<evidence type="ECO:0000256" key="2">
    <source>
        <dbReference type="ARBA" id="ARBA00022679"/>
    </source>
</evidence>
<evidence type="ECO:0000256" key="4">
    <source>
        <dbReference type="ARBA" id="ARBA00022777"/>
    </source>
</evidence>
<dbReference type="GO" id="GO:0004703">
    <property type="term" value="F:G protein-coupled receptor kinase activity"/>
    <property type="evidence" value="ECO:0007669"/>
    <property type="project" value="TreeGrafter"/>
</dbReference>
<dbReference type="PANTHER" id="PTHR24355:SF30">
    <property type="entry name" value="SERINE_THREONINE-PROTEIN KINASE 32B ISOFORM X1"/>
    <property type="match status" value="1"/>
</dbReference>
<dbReference type="OrthoDB" id="10047816at2759"/>
<proteinExistence type="predicted"/>
<dbReference type="SMART" id="SM00220">
    <property type="entry name" value="S_TKc"/>
    <property type="match status" value="1"/>
</dbReference>
<dbReference type="AlphaFoldDB" id="A0A507EBV0"/>
<keyword evidence="4" id="KW-0418">Kinase</keyword>
<dbReference type="PROSITE" id="PS50011">
    <property type="entry name" value="PROTEIN_KINASE_DOM"/>
    <property type="match status" value="1"/>
</dbReference>
<dbReference type="GO" id="GO:0007186">
    <property type="term" value="P:G protein-coupled receptor signaling pathway"/>
    <property type="evidence" value="ECO:0007669"/>
    <property type="project" value="TreeGrafter"/>
</dbReference>
<dbReference type="Proteomes" id="UP000320333">
    <property type="component" value="Unassembled WGS sequence"/>
</dbReference>
<reference evidence="9 10" key="1">
    <citation type="journal article" date="2019" name="Sci. Rep.">
        <title>Comparative genomics of chytrid fungi reveal insights into the obligate biotrophic and pathogenic lifestyle of Synchytrium endobioticum.</title>
        <authorList>
            <person name="van de Vossenberg B.T.L.H."/>
            <person name="Warris S."/>
            <person name="Nguyen H.D.T."/>
            <person name="van Gent-Pelzer M.P.E."/>
            <person name="Joly D.L."/>
            <person name="van de Geest H.C."/>
            <person name="Bonants P.J.M."/>
            <person name="Smith D.S."/>
            <person name="Levesque C.A."/>
            <person name="van der Lee T.A.J."/>
        </authorList>
    </citation>
    <scope>NUCLEOTIDE SEQUENCE [LARGE SCALE GENOMIC DNA]</scope>
    <source>
        <strain evidence="9 10">CBS 675.73</strain>
    </source>
</reference>
<name>A0A507EBV0_9FUNG</name>
<protein>
    <recommendedName>
        <fullName evidence="8">Protein kinase domain-containing protein</fullName>
    </recommendedName>
</protein>
<organism evidence="9 10">
    <name type="scientific">Chytriomyces confervae</name>
    <dbReference type="NCBI Taxonomy" id="246404"/>
    <lineage>
        <taxon>Eukaryota</taxon>
        <taxon>Fungi</taxon>
        <taxon>Fungi incertae sedis</taxon>
        <taxon>Chytridiomycota</taxon>
        <taxon>Chytridiomycota incertae sedis</taxon>
        <taxon>Chytridiomycetes</taxon>
        <taxon>Chytridiales</taxon>
        <taxon>Chytriomycetaceae</taxon>
        <taxon>Chytriomyces</taxon>
    </lineage>
</organism>
<evidence type="ECO:0000256" key="7">
    <source>
        <dbReference type="SAM" id="MobiDB-lite"/>
    </source>
</evidence>
<dbReference type="InterPro" id="IPR008271">
    <property type="entry name" value="Ser/Thr_kinase_AS"/>
</dbReference>
<dbReference type="GO" id="GO:0009966">
    <property type="term" value="P:regulation of signal transduction"/>
    <property type="evidence" value="ECO:0007669"/>
    <property type="project" value="TreeGrafter"/>
</dbReference>
<keyword evidence="10" id="KW-1185">Reference proteome</keyword>
<dbReference type="InterPro" id="IPR011009">
    <property type="entry name" value="Kinase-like_dom_sf"/>
</dbReference>
<keyword evidence="1" id="KW-0723">Serine/threonine-protein kinase</keyword>
<feature type="region of interest" description="Disordered" evidence="7">
    <location>
        <begin position="516"/>
        <end position="567"/>
    </location>
</feature>
<gene>
    <name evidence="9" type="ORF">CcCBS67573_g08916</name>
</gene>
<dbReference type="InterPro" id="IPR000719">
    <property type="entry name" value="Prot_kinase_dom"/>
</dbReference>
<feature type="domain" description="Protein kinase" evidence="8">
    <location>
        <begin position="34"/>
        <end position="295"/>
    </location>
</feature>
<evidence type="ECO:0000256" key="3">
    <source>
        <dbReference type="ARBA" id="ARBA00022741"/>
    </source>
</evidence>
<feature type="binding site" evidence="6">
    <location>
        <position position="63"/>
    </location>
    <ligand>
        <name>ATP</name>
        <dbReference type="ChEBI" id="CHEBI:30616"/>
    </ligand>
</feature>